<evidence type="ECO:0000259" key="5">
    <source>
        <dbReference type="Pfam" id="PF01276"/>
    </source>
</evidence>
<dbReference type="GO" id="GO:0008483">
    <property type="term" value="F:transaminase activity"/>
    <property type="evidence" value="ECO:0007669"/>
    <property type="project" value="UniProtKB-KW"/>
</dbReference>
<evidence type="ECO:0000256" key="3">
    <source>
        <dbReference type="ARBA" id="ARBA00022679"/>
    </source>
</evidence>
<feature type="region of interest" description="Disordered" evidence="4">
    <location>
        <begin position="1"/>
        <end position="23"/>
    </location>
</feature>
<comment type="cofactor">
    <cofactor evidence="1">
        <name>pyridoxal 5'-phosphate</name>
        <dbReference type="ChEBI" id="CHEBI:597326"/>
    </cofactor>
</comment>
<dbReference type="Proteomes" id="UP000035955">
    <property type="component" value="Unassembled WGS sequence"/>
</dbReference>
<evidence type="ECO:0000313" key="6">
    <source>
        <dbReference type="EMBL" id="KMO35854.1"/>
    </source>
</evidence>
<evidence type="ECO:0000256" key="1">
    <source>
        <dbReference type="ARBA" id="ARBA00001933"/>
    </source>
</evidence>
<proteinExistence type="predicted"/>
<dbReference type="SUPFAM" id="SSF53383">
    <property type="entry name" value="PLP-dependent transferases"/>
    <property type="match status" value="1"/>
</dbReference>
<dbReference type="InterPro" id="IPR050881">
    <property type="entry name" value="LL-DAP_aminotransferase"/>
</dbReference>
<feature type="domain" description="Orn/Lys/Arg decarboxylases family 1 pyridoxal-P attachment site" evidence="5">
    <location>
        <begin position="307"/>
        <end position="532"/>
    </location>
</feature>
<dbReference type="InterPro" id="IPR015424">
    <property type="entry name" value="PyrdxlP-dep_Trfase"/>
</dbReference>
<keyword evidence="3" id="KW-0808">Transferase</keyword>
<evidence type="ECO:0000256" key="2">
    <source>
        <dbReference type="ARBA" id="ARBA00022576"/>
    </source>
</evidence>
<dbReference type="Pfam" id="PF01276">
    <property type="entry name" value="OKR_DC_1"/>
    <property type="match status" value="2"/>
</dbReference>
<organism evidence="6 7">
    <name type="scientific">Methylobacterium variabile</name>
    <dbReference type="NCBI Taxonomy" id="298794"/>
    <lineage>
        <taxon>Bacteria</taxon>
        <taxon>Pseudomonadati</taxon>
        <taxon>Pseudomonadota</taxon>
        <taxon>Alphaproteobacteria</taxon>
        <taxon>Hyphomicrobiales</taxon>
        <taxon>Methylobacteriaceae</taxon>
        <taxon>Methylobacterium</taxon>
    </lineage>
</organism>
<dbReference type="Gene3D" id="3.90.105.10">
    <property type="entry name" value="Molybdopterin biosynthesis moea protein, domain 2"/>
    <property type="match status" value="1"/>
</dbReference>
<dbReference type="PATRIC" id="fig|298794.3.peg.388"/>
<dbReference type="Gene3D" id="3.40.640.10">
    <property type="entry name" value="Type I PLP-dependent aspartate aminotransferase-like (Major domain)"/>
    <property type="match status" value="1"/>
</dbReference>
<dbReference type="InterPro" id="IPR000310">
    <property type="entry name" value="Orn/Lys/Arg_deCO2ase_major_dom"/>
</dbReference>
<keyword evidence="7" id="KW-1185">Reference proteome</keyword>
<comment type="caution">
    <text evidence="6">The sequence shown here is derived from an EMBL/GenBank/DDBJ whole genome shotgun (WGS) entry which is preliminary data.</text>
</comment>
<sequence>MPSNLRTSDRSSRRLRPQPVDECATSPAQHIDQFLLMHSARLDQWRDIAVAADAWRAGTKQRVDLETAVQAMEAVEGFHAYPGPKLLAALRDLIAHDDAGGAARMALRISNALLTRSYRERAAEWDPRAELALDEVGDVLPPGLGDADQHRPYFEVLFVTAQPASRWPALAEELRRLRRPEDAFVYEPVFVGSFEDAFCAAVINPSIISVVVPEGFTFRSRYDAPVLREMLRTLGVEDDRSTSALRLAAALKRIRPELDIFILSERRVEELASAPAADCVRRVFYAVEEPLEIHLSILEGVQDRYETPFFDNLKRYARRPIGTFHALPIARGKSVFKSDWIRDMGAFYGINLFLAESSATTGGLDSLLEPTGTIKRAQDMAARAFGADHVFFVTNGTSTSNKMAVQALLGPDDIAIVDRNCHKSHHYGMVLSGVQPIYVEAFPMTEYSMYGAVPLTTIKRAMLALRADGRLERLKLLDLTNCTFDGHMYNVRRVMEECLAIKPDLIFLWDEAWSGFARFSPFLRPRTAMGAAAEIAAWLRDPASLDAYEAQQRDLGSQPSDKALLATRLIPDPRQVRLRVYQTNSTHKSMSAIRQGSMLLVKDVDFHTVEAQFREAVFTHASTSPNQQLIASLDVARRQMELEGYGLVMNAIEIALRIRQAVNTHPLVSRYFNVLGAERMIPAEYRQSGFKDYLDPDATWGDVVRAMREDEFYLDPTRMTLVCGTAGFDGTQFKGLLASRYGIQLNKTSRNSVLLQSNINNTRSDVAHLIRVLVEIARDIENRLTTGGDAERAAFGARVKSLMTDVPDLPNFSRFHQSFREGSGDSTPEGDIRSAFFSAYDPSLCEYVPLFGPDCDRRLREGPEMVSANFVIPYPPGFPIMVPGQVLTQETVDFMRKLDVKEIHGYEKTRGLKLLKPDAIAAKRKAKSPAAANKTSRAA</sequence>
<evidence type="ECO:0000256" key="4">
    <source>
        <dbReference type="SAM" id="MobiDB-lite"/>
    </source>
</evidence>
<dbReference type="PANTHER" id="PTHR42832">
    <property type="entry name" value="AMINO ACID AMINOTRANSFERASE"/>
    <property type="match status" value="1"/>
</dbReference>
<dbReference type="AlphaFoldDB" id="A0A0J6SQ86"/>
<keyword evidence="2" id="KW-0032">Aminotransferase</keyword>
<dbReference type="EMBL" id="LABY01000110">
    <property type="protein sequence ID" value="KMO35854.1"/>
    <property type="molecule type" value="Genomic_DNA"/>
</dbReference>
<name>A0A0J6SQ86_9HYPH</name>
<protein>
    <submittedName>
        <fullName evidence="6">Decarboxylase</fullName>
    </submittedName>
</protein>
<gene>
    <name evidence="6" type="ORF">VQ02_16550</name>
</gene>
<feature type="domain" description="Orn/Lys/Arg decarboxylases family 1 pyridoxal-P attachment site" evidence="5">
    <location>
        <begin position="579"/>
        <end position="756"/>
    </location>
</feature>
<dbReference type="PANTHER" id="PTHR42832:SF4">
    <property type="entry name" value="BLR3474 PROTEIN"/>
    <property type="match status" value="1"/>
</dbReference>
<evidence type="ECO:0000313" key="7">
    <source>
        <dbReference type="Proteomes" id="UP000035955"/>
    </source>
</evidence>
<dbReference type="InterPro" id="IPR015421">
    <property type="entry name" value="PyrdxlP-dep_Trfase_major"/>
</dbReference>
<reference evidence="6 7" key="1">
    <citation type="submission" date="2015-03" db="EMBL/GenBank/DDBJ databases">
        <title>Genome sequencing of Methylobacterium variabile DSM 16961.</title>
        <authorList>
            <person name="Chaudhry V."/>
            <person name="Patil P.B."/>
        </authorList>
    </citation>
    <scope>NUCLEOTIDE SEQUENCE [LARGE SCALE GENOMIC DNA]</scope>
    <source>
        <strain evidence="6 7">DSM 16961</strain>
    </source>
</reference>
<dbReference type="CDD" id="cd00615">
    <property type="entry name" value="Orn_deC_like"/>
    <property type="match status" value="1"/>
</dbReference>
<accession>A0A0J6SQ86</accession>